<dbReference type="InterPro" id="IPR036465">
    <property type="entry name" value="vWFA_dom_sf"/>
</dbReference>
<dbReference type="PANTHER" id="PTHR10579">
    <property type="entry name" value="CALCIUM-ACTIVATED CHLORIDE CHANNEL REGULATOR"/>
    <property type="match status" value="1"/>
</dbReference>
<evidence type="ECO:0000313" key="5">
    <source>
        <dbReference type="Proteomes" id="UP000318288"/>
    </source>
</evidence>
<sequence>MKPSSPWDDSRITAYVMNELSDDQRVAFEKELKGNGELSAAVDEARLVTDKLAGLFAAESAPVLSDNRRDEIASGALPSTHLGTPPKPWTVPILILATAAVVALMIGIAPMLQNQPMTVSQTKNDAVTIDEDIAAVEFEQMVVDESAVDQPTSTVSVPSLTSAAETAGKPILSKRVEALDVLERRSQSVDKKKMQSSVGGGAMGGGIGGGSVELDSAKVAGDDIVADKAMTRGTALAYEVHQPFSEDLEMEHFGFDDGNEAKGNRPMAAAPRRRSKRSEADMDGMGGMDELGMDMMGMEGMMMEAEGMDMAMGMGMSAPTPNAVGNKATPYFAGSNRFDSTRSNLEQNRYRLEKSRLLETAPGLADAPDIRVIPLEESLHGRSSGDKFSPITDNEFKRADEHPLSTFSIDVDTASYSKTRDILMRANQLPGPDAVRIEELVNYFNYGYTPPANDASHPFAAAVEITSCPWNDEHRLARIAIQGKTMKSDERPRCNLVFLVDTSGSMNSRNKLPLVIEGMTMLTKQLEKNDKVAIVVYAGSAGLVLDSTSAKKSKKINKALSQLSAGGSTNGGAGIELAYQTARENFVEGGVNRVILCSDGDFNVGTTGTDALVRLVEAEAKSGVFLTVLGFGMGNHNDAMMEQISGRGNGNYAFIDNSQEAHKVLVDQVSGTLVTIAKDVKLQVDFNPAKVASYRLIGYENRMLAKEDFNDDKKDAGEIGAGHSVTALYEIVPVGADSDPAQPKVDESKYVAKPAPTEATDGDEMLTVRIRYKQPDGDTSTRVDFPIVDEDMSFDEADESTRFAAAVAGFGMQLRGSRHAGDWKMADVMKAAKAAKGSDEEGLRSEFIQMVKKASQLKGQ</sequence>
<dbReference type="CDD" id="cd01465">
    <property type="entry name" value="vWA_subgroup"/>
    <property type="match status" value="1"/>
</dbReference>
<name>A0A5C6ECD5_9BACT</name>
<dbReference type="InterPro" id="IPR022156">
    <property type="entry name" value="Uncharacterised_YfbK_N"/>
</dbReference>
<organism evidence="4 5">
    <name type="scientific">Rubripirellula tenax</name>
    <dbReference type="NCBI Taxonomy" id="2528015"/>
    <lineage>
        <taxon>Bacteria</taxon>
        <taxon>Pseudomonadati</taxon>
        <taxon>Planctomycetota</taxon>
        <taxon>Planctomycetia</taxon>
        <taxon>Pirellulales</taxon>
        <taxon>Pirellulaceae</taxon>
        <taxon>Rubripirellula</taxon>
    </lineage>
</organism>
<reference evidence="4 5" key="1">
    <citation type="submission" date="2019-02" db="EMBL/GenBank/DDBJ databases">
        <title>Deep-cultivation of Planctomycetes and their phenomic and genomic characterization uncovers novel biology.</title>
        <authorList>
            <person name="Wiegand S."/>
            <person name="Jogler M."/>
            <person name="Boedeker C."/>
            <person name="Pinto D."/>
            <person name="Vollmers J."/>
            <person name="Rivas-Marin E."/>
            <person name="Kohn T."/>
            <person name="Peeters S.H."/>
            <person name="Heuer A."/>
            <person name="Rast P."/>
            <person name="Oberbeckmann S."/>
            <person name="Bunk B."/>
            <person name="Jeske O."/>
            <person name="Meyerdierks A."/>
            <person name="Storesund J.E."/>
            <person name="Kallscheuer N."/>
            <person name="Luecker S."/>
            <person name="Lage O.M."/>
            <person name="Pohl T."/>
            <person name="Merkel B.J."/>
            <person name="Hornburger P."/>
            <person name="Mueller R.-W."/>
            <person name="Bruemmer F."/>
            <person name="Labrenz M."/>
            <person name="Spormann A.M."/>
            <person name="Op Den Camp H."/>
            <person name="Overmann J."/>
            <person name="Amann R."/>
            <person name="Jetten M.S.M."/>
            <person name="Mascher T."/>
            <person name="Medema M.H."/>
            <person name="Devos D.P."/>
            <person name="Kaster A.-K."/>
            <person name="Ovreas L."/>
            <person name="Rohde M."/>
            <person name="Galperin M.Y."/>
            <person name="Jogler C."/>
        </authorList>
    </citation>
    <scope>NUCLEOTIDE SEQUENCE [LARGE SCALE GENOMIC DNA]</scope>
    <source>
        <strain evidence="4 5">Poly51</strain>
    </source>
</reference>
<dbReference type="InterPro" id="IPR021908">
    <property type="entry name" value="YfbK_C"/>
</dbReference>
<gene>
    <name evidence="4" type="ORF">Poly51_52530</name>
</gene>
<feature type="region of interest" description="Disordered" evidence="1">
    <location>
        <begin position="257"/>
        <end position="288"/>
    </location>
</feature>
<evidence type="ECO:0000313" key="4">
    <source>
        <dbReference type="EMBL" id="TWU47453.1"/>
    </source>
</evidence>
<dbReference type="InterPro" id="IPR051266">
    <property type="entry name" value="CLCR"/>
</dbReference>
<dbReference type="OrthoDB" id="9805121at2"/>
<protein>
    <submittedName>
        <fullName evidence="4">von Willebrand factor</fullName>
    </submittedName>
</protein>
<dbReference type="PANTHER" id="PTHR10579:SF43">
    <property type="entry name" value="ZINC FINGER (C3HC4-TYPE RING FINGER) FAMILY PROTEIN"/>
    <property type="match status" value="1"/>
</dbReference>
<dbReference type="SUPFAM" id="SSF53300">
    <property type="entry name" value="vWA-like"/>
    <property type="match status" value="1"/>
</dbReference>
<dbReference type="EMBL" id="SJPW01000007">
    <property type="protein sequence ID" value="TWU47453.1"/>
    <property type="molecule type" value="Genomic_DNA"/>
</dbReference>
<feature type="domain" description="VWFA" evidence="3">
    <location>
        <begin position="495"/>
        <end position="673"/>
    </location>
</feature>
<accession>A0A5C6ECD5</accession>
<dbReference type="RefSeq" id="WP_146461252.1">
    <property type="nucleotide sequence ID" value="NZ_SJPW01000007.1"/>
</dbReference>
<dbReference type="Proteomes" id="UP000318288">
    <property type="component" value="Unassembled WGS sequence"/>
</dbReference>
<dbReference type="Pfam" id="PF00092">
    <property type="entry name" value="VWA"/>
    <property type="match status" value="1"/>
</dbReference>
<dbReference type="Pfam" id="PF12034">
    <property type="entry name" value="YfbK_C"/>
    <property type="match status" value="1"/>
</dbReference>
<dbReference type="InterPro" id="IPR002035">
    <property type="entry name" value="VWF_A"/>
</dbReference>
<keyword evidence="5" id="KW-1185">Reference proteome</keyword>
<feature type="transmembrane region" description="Helical" evidence="2">
    <location>
        <begin position="89"/>
        <end position="112"/>
    </location>
</feature>
<evidence type="ECO:0000259" key="3">
    <source>
        <dbReference type="PROSITE" id="PS50234"/>
    </source>
</evidence>
<keyword evidence="2" id="KW-0472">Membrane</keyword>
<evidence type="ECO:0000256" key="1">
    <source>
        <dbReference type="SAM" id="MobiDB-lite"/>
    </source>
</evidence>
<dbReference type="Pfam" id="PF12450">
    <property type="entry name" value="vWF_A"/>
    <property type="match status" value="1"/>
</dbReference>
<dbReference type="PROSITE" id="PS50234">
    <property type="entry name" value="VWFA"/>
    <property type="match status" value="1"/>
</dbReference>
<keyword evidence="2" id="KW-0812">Transmembrane</keyword>
<dbReference type="SMART" id="SM00327">
    <property type="entry name" value="VWA"/>
    <property type="match status" value="1"/>
</dbReference>
<dbReference type="AlphaFoldDB" id="A0A5C6ECD5"/>
<proteinExistence type="predicted"/>
<comment type="caution">
    <text evidence="4">The sequence shown here is derived from an EMBL/GenBank/DDBJ whole genome shotgun (WGS) entry which is preliminary data.</text>
</comment>
<keyword evidence="2" id="KW-1133">Transmembrane helix</keyword>
<dbReference type="Gene3D" id="3.40.50.410">
    <property type="entry name" value="von Willebrand factor, type A domain"/>
    <property type="match status" value="1"/>
</dbReference>
<evidence type="ECO:0000256" key="2">
    <source>
        <dbReference type="SAM" id="Phobius"/>
    </source>
</evidence>